<dbReference type="InterPro" id="IPR050366">
    <property type="entry name" value="BP-dependent_transpt_permease"/>
</dbReference>
<dbReference type="InterPro" id="IPR000515">
    <property type="entry name" value="MetI-like"/>
</dbReference>
<dbReference type="SUPFAM" id="SSF161098">
    <property type="entry name" value="MetI-like"/>
    <property type="match status" value="1"/>
</dbReference>
<keyword evidence="3" id="KW-1003">Cell membrane</keyword>
<keyword evidence="11" id="KW-1185">Reference proteome</keyword>
<feature type="transmembrane region" description="Helical" evidence="7">
    <location>
        <begin position="151"/>
        <end position="171"/>
    </location>
</feature>
<feature type="domain" description="ABC transmembrane type-1" evidence="9">
    <location>
        <begin position="112"/>
        <end position="301"/>
    </location>
</feature>
<gene>
    <name evidence="10" type="ORF">SAMN05444370_104251</name>
</gene>
<dbReference type="RefSeq" id="WP_245730987.1">
    <property type="nucleotide sequence ID" value="NZ_FNQM01000004.1"/>
</dbReference>
<evidence type="ECO:0000256" key="3">
    <source>
        <dbReference type="ARBA" id="ARBA00022475"/>
    </source>
</evidence>
<dbReference type="EMBL" id="FNQM01000004">
    <property type="protein sequence ID" value="SEA35931.1"/>
    <property type="molecule type" value="Genomic_DNA"/>
</dbReference>
<dbReference type="PROSITE" id="PS50928">
    <property type="entry name" value="ABC_TM1"/>
    <property type="match status" value="1"/>
</dbReference>
<dbReference type="STRING" id="89524.SAMN05444370_104251"/>
<feature type="transmembrane region" description="Helical" evidence="7">
    <location>
        <begin position="278"/>
        <end position="301"/>
    </location>
</feature>
<keyword evidence="6 7" id="KW-0472">Membrane</keyword>
<dbReference type="Pfam" id="PF12911">
    <property type="entry name" value="OppC_N"/>
    <property type="match status" value="1"/>
</dbReference>
<dbReference type="Gene3D" id="1.10.3720.10">
    <property type="entry name" value="MetI-like"/>
    <property type="match status" value="1"/>
</dbReference>
<proteinExistence type="inferred from homology"/>
<feature type="compositionally biased region" description="Basic and acidic residues" evidence="8">
    <location>
        <begin position="1"/>
        <end position="10"/>
    </location>
</feature>
<dbReference type="GO" id="GO:0055085">
    <property type="term" value="P:transmembrane transport"/>
    <property type="evidence" value="ECO:0007669"/>
    <property type="project" value="InterPro"/>
</dbReference>
<feature type="compositionally biased region" description="Low complexity" evidence="8">
    <location>
        <begin position="12"/>
        <end position="35"/>
    </location>
</feature>
<dbReference type="PANTHER" id="PTHR43386:SF25">
    <property type="entry name" value="PEPTIDE ABC TRANSPORTER PERMEASE PROTEIN"/>
    <property type="match status" value="1"/>
</dbReference>
<dbReference type="Proteomes" id="UP000198703">
    <property type="component" value="Unassembled WGS sequence"/>
</dbReference>
<reference evidence="10 11" key="1">
    <citation type="submission" date="2016-10" db="EMBL/GenBank/DDBJ databases">
        <authorList>
            <person name="de Groot N.N."/>
        </authorList>
    </citation>
    <scope>NUCLEOTIDE SEQUENCE [LARGE SCALE GENOMIC DNA]</scope>
    <source>
        <strain evidence="10 11">DSM 15345</strain>
    </source>
</reference>
<evidence type="ECO:0000256" key="4">
    <source>
        <dbReference type="ARBA" id="ARBA00022692"/>
    </source>
</evidence>
<comment type="subcellular location">
    <subcellularLocation>
        <location evidence="1 7">Cell membrane</location>
        <topology evidence="1 7">Multi-pass membrane protein</topology>
    </subcellularLocation>
</comment>
<feature type="transmembrane region" description="Helical" evidence="7">
    <location>
        <begin position="49"/>
        <end position="72"/>
    </location>
</feature>
<dbReference type="Pfam" id="PF00528">
    <property type="entry name" value="BPD_transp_1"/>
    <property type="match status" value="1"/>
</dbReference>
<dbReference type="InterPro" id="IPR035906">
    <property type="entry name" value="MetI-like_sf"/>
</dbReference>
<sequence>MSAALERETTRAGPSGAASARGGASSDATPDAAARPARRRSRVWAKLRASPTALVGGVLVAAFALIALAAPLTGLDPAATDWGAIRKPPSAAHPLGADELGRDVLARMVWGARASLLAGVVSVAMAVAVGAPLGMLAGWARGWTDAAISRATEALLACPFLILAIAFAAFLGPSLTNAMIAIGLSAAPVFIRIARAETMRVAAEDYVESARAAGVGQAAILWRTVAPNIAPPLLVQATLTVATAIIAEASLSFLGLGQQPPAPSWGSMLNVAKGFLEQAPWMALWPGAAIFAVVLGFNMLGDGLRDALDPRQN</sequence>
<keyword evidence="4 7" id="KW-0812">Transmembrane</keyword>
<evidence type="ECO:0000256" key="2">
    <source>
        <dbReference type="ARBA" id="ARBA00022448"/>
    </source>
</evidence>
<organism evidence="10 11">
    <name type="scientific">Rubrimonas cliftonensis</name>
    <dbReference type="NCBI Taxonomy" id="89524"/>
    <lineage>
        <taxon>Bacteria</taxon>
        <taxon>Pseudomonadati</taxon>
        <taxon>Pseudomonadota</taxon>
        <taxon>Alphaproteobacteria</taxon>
        <taxon>Rhodobacterales</taxon>
        <taxon>Paracoccaceae</taxon>
        <taxon>Rubrimonas</taxon>
    </lineage>
</organism>
<evidence type="ECO:0000256" key="7">
    <source>
        <dbReference type="RuleBase" id="RU363032"/>
    </source>
</evidence>
<dbReference type="PANTHER" id="PTHR43386">
    <property type="entry name" value="OLIGOPEPTIDE TRANSPORT SYSTEM PERMEASE PROTEIN APPC"/>
    <property type="match status" value="1"/>
</dbReference>
<accession>A0A1H4AJG8</accession>
<feature type="transmembrane region" description="Helical" evidence="7">
    <location>
        <begin position="116"/>
        <end position="139"/>
    </location>
</feature>
<evidence type="ECO:0000256" key="5">
    <source>
        <dbReference type="ARBA" id="ARBA00022989"/>
    </source>
</evidence>
<evidence type="ECO:0000256" key="6">
    <source>
        <dbReference type="ARBA" id="ARBA00023136"/>
    </source>
</evidence>
<comment type="similarity">
    <text evidence="7">Belongs to the binding-protein-dependent transport system permease family.</text>
</comment>
<dbReference type="AlphaFoldDB" id="A0A1H4AJG8"/>
<name>A0A1H4AJG8_9RHOB</name>
<evidence type="ECO:0000259" key="9">
    <source>
        <dbReference type="PROSITE" id="PS50928"/>
    </source>
</evidence>
<feature type="region of interest" description="Disordered" evidence="8">
    <location>
        <begin position="1"/>
        <end position="37"/>
    </location>
</feature>
<dbReference type="CDD" id="cd06261">
    <property type="entry name" value="TM_PBP2"/>
    <property type="match status" value="1"/>
</dbReference>
<keyword evidence="5 7" id="KW-1133">Transmembrane helix</keyword>
<keyword evidence="2 7" id="KW-0813">Transport</keyword>
<evidence type="ECO:0000313" key="11">
    <source>
        <dbReference type="Proteomes" id="UP000198703"/>
    </source>
</evidence>
<dbReference type="GO" id="GO:0005886">
    <property type="term" value="C:plasma membrane"/>
    <property type="evidence" value="ECO:0007669"/>
    <property type="project" value="UniProtKB-SubCell"/>
</dbReference>
<protein>
    <submittedName>
        <fullName evidence="10">Peptide/nickel transport system permease protein</fullName>
    </submittedName>
</protein>
<evidence type="ECO:0000313" key="10">
    <source>
        <dbReference type="EMBL" id="SEA35931.1"/>
    </source>
</evidence>
<evidence type="ECO:0000256" key="8">
    <source>
        <dbReference type="SAM" id="MobiDB-lite"/>
    </source>
</evidence>
<evidence type="ECO:0000256" key="1">
    <source>
        <dbReference type="ARBA" id="ARBA00004651"/>
    </source>
</evidence>
<dbReference type="InterPro" id="IPR025966">
    <property type="entry name" value="OppC_N"/>
</dbReference>